<proteinExistence type="predicted"/>
<organism evidence="1 2">
    <name type="scientific">Pontibacter burrus</name>
    <dbReference type="NCBI Taxonomy" id="2704466"/>
    <lineage>
        <taxon>Bacteria</taxon>
        <taxon>Pseudomonadati</taxon>
        <taxon>Bacteroidota</taxon>
        <taxon>Cytophagia</taxon>
        <taxon>Cytophagales</taxon>
        <taxon>Hymenobacteraceae</taxon>
        <taxon>Pontibacter</taxon>
    </lineage>
</organism>
<sequence length="127" mass="14309">MNQPQVNPGGTVQKTQTMQEIFTTESGAVYQCDKRNRIFVDFAGSVTAYKIDAFLRLKKAVDSIDLSSMANNTDRCSDYELITLCGCDRMYVLSLPEVYNFKELLSGARFVLELNSMLHECLYAQVA</sequence>
<name>A0A6B3LQJ2_9BACT</name>
<dbReference type="AlphaFoldDB" id="A0A6B3LQJ2"/>
<protein>
    <submittedName>
        <fullName evidence="1">Uncharacterized protein</fullName>
    </submittedName>
</protein>
<reference evidence="1 2" key="1">
    <citation type="submission" date="2020-02" db="EMBL/GenBank/DDBJ databases">
        <authorList>
            <person name="Kim M.K."/>
        </authorList>
    </citation>
    <scope>NUCLEOTIDE SEQUENCE [LARGE SCALE GENOMIC DNA]</scope>
    <source>
        <strain evidence="1 2">BT327</strain>
    </source>
</reference>
<accession>A0A6B3LQJ2</accession>
<comment type="caution">
    <text evidence="1">The sequence shown here is derived from an EMBL/GenBank/DDBJ whole genome shotgun (WGS) entry which is preliminary data.</text>
</comment>
<dbReference type="Proteomes" id="UP000474777">
    <property type="component" value="Unassembled WGS sequence"/>
</dbReference>
<dbReference type="RefSeq" id="WP_163915008.1">
    <property type="nucleotide sequence ID" value="NZ_JAAGWD010000004.1"/>
</dbReference>
<dbReference type="EMBL" id="JAAGWD010000004">
    <property type="protein sequence ID" value="NEM98113.1"/>
    <property type="molecule type" value="Genomic_DNA"/>
</dbReference>
<evidence type="ECO:0000313" key="2">
    <source>
        <dbReference type="Proteomes" id="UP000474777"/>
    </source>
</evidence>
<evidence type="ECO:0000313" key="1">
    <source>
        <dbReference type="EMBL" id="NEM98113.1"/>
    </source>
</evidence>
<gene>
    <name evidence="1" type="ORF">GXP69_10435</name>
</gene>
<keyword evidence="2" id="KW-1185">Reference proteome</keyword>